<organism evidence="2 3">
    <name type="scientific">Didymella pomorum</name>
    <dbReference type="NCBI Taxonomy" id="749634"/>
    <lineage>
        <taxon>Eukaryota</taxon>
        <taxon>Fungi</taxon>
        <taxon>Dikarya</taxon>
        <taxon>Ascomycota</taxon>
        <taxon>Pezizomycotina</taxon>
        <taxon>Dothideomycetes</taxon>
        <taxon>Pleosporomycetidae</taxon>
        <taxon>Pleosporales</taxon>
        <taxon>Pleosporineae</taxon>
        <taxon>Didymellaceae</taxon>
        <taxon>Didymella</taxon>
    </lineage>
</organism>
<name>A0A9W9D706_9PLEO</name>
<dbReference type="SUPFAM" id="SSF50370">
    <property type="entry name" value="Ricin B-like lectins"/>
    <property type="match status" value="1"/>
</dbReference>
<keyword evidence="3" id="KW-1185">Reference proteome</keyword>
<evidence type="ECO:0000259" key="1">
    <source>
        <dbReference type="Pfam" id="PF14200"/>
    </source>
</evidence>
<dbReference type="AlphaFoldDB" id="A0A9W9D706"/>
<evidence type="ECO:0000313" key="2">
    <source>
        <dbReference type="EMBL" id="KAJ4403031.1"/>
    </source>
</evidence>
<comment type="caution">
    <text evidence="2">The sequence shown here is derived from an EMBL/GenBank/DDBJ whole genome shotgun (WGS) entry which is preliminary data.</text>
</comment>
<gene>
    <name evidence="2" type="ORF">N0V91_006777</name>
</gene>
<proteinExistence type="predicted"/>
<dbReference type="InterPro" id="IPR035992">
    <property type="entry name" value="Ricin_B-like_lectins"/>
</dbReference>
<accession>A0A9W9D706</accession>
<dbReference type="OrthoDB" id="4476188at2759"/>
<dbReference type="InterPro" id="IPR000772">
    <property type="entry name" value="Ricin_B_lectin"/>
</dbReference>
<dbReference type="Pfam" id="PF14200">
    <property type="entry name" value="RicinB_lectin_2"/>
    <property type="match status" value="1"/>
</dbReference>
<evidence type="ECO:0000313" key="3">
    <source>
        <dbReference type="Proteomes" id="UP001140510"/>
    </source>
</evidence>
<reference evidence="2" key="1">
    <citation type="submission" date="2022-10" db="EMBL/GenBank/DDBJ databases">
        <title>Tapping the CABI collections for fungal endophytes: first genome assemblies for Collariella, Neodidymelliopsis, Ascochyta clinopodiicola, Didymella pomorum, Didymosphaeria variabile, Neocosmospora piperis and Neocucurbitaria cava.</title>
        <authorList>
            <person name="Hill R."/>
        </authorList>
    </citation>
    <scope>NUCLEOTIDE SEQUENCE</scope>
    <source>
        <strain evidence="2">IMI 355091</strain>
    </source>
</reference>
<dbReference type="Gene3D" id="2.80.10.50">
    <property type="match status" value="1"/>
</dbReference>
<protein>
    <recommendedName>
        <fullName evidence="1">Ricin B lectin domain-containing protein</fullName>
    </recommendedName>
</protein>
<dbReference type="Proteomes" id="UP001140510">
    <property type="component" value="Unassembled WGS sequence"/>
</dbReference>
<sequence>MSDYSGDGVYEILPKHAQDMRLKVWGGASTAGTPIKLYPCTPGAKNTQFVIVAAGSTQGKPEKGDCEYLIIAVDSGLYVAANAYLTNLHPITYRADAIQVTTELRSPLDLSIRWKLRHAGNGAFYIENVGTGKQLNVRGAGKETGMEVITYAPTESAENAQFILKHLGKHKDHPELKPIE</sequence>
<dbReference type="EMBL" id="JAPEVA010000055">
    <property type="protein sequence ID" value="KAJ4403031.1"/>
    <property type="molecule type" value="Genomic_DNA"/>
</dbReference>
<feature type="domain" description="Ricin B lectin" evidence="1">
    <location>
        <begin position="47"/>
        <end position="151"/>
    </location>
</feature>